<evidence type="ECO:0000259" key="4">
    <source>
        <dbReference type="Pfam" id="PF21773"/>
    </source>
</evidence>
<comment type="caution">
    <text evidence="5">The sequence shown here is derived from an EMBL/GenBank/DDBJ whole genome shotgun (WGS) entry which is preliminary data.</text>
</comment>
<dbReference type="EMBL" id="CAJNOC010000006">
    <property type="protein sequence ID" value="CAF0704344.1"/>
    <property type="molecule type" value="Genomic_DNA"/>
</dbReference>
<feature type="region of interest" description="Disordered" evidence="3">
    <location>
        <begin position="487"/>
        <end position="511"/>
    </location>
</feature>
<dbReference type="GO" id="GO:0003341">
    <property type="term" value="P:cilium movement"/>
    <property type="evidence" value="ECO:0007669"/>
    <property type="project" value="InterPro"/>
</dbReference>
<dbReference type="GO" id="GO:0036064">
    <property type="term" value="C:ciliary basal body"/>
    <property type="evidence" value="ECO:0007669"/>
    <property type="project" value="TreeGrafter"/>
</dbReference>
<dbReference type="Pfam" id="PF21773">
    <property type="entry name" value="ODAD1_CC"/>
    <property type="match status" value="1"/>
</dbReference>
<evidence type="ECO:0000256" key="3">
    <source>
        <dbReference type="SAM" id="MobiDB-lite"/>
    </source>
</evidence>
<feature type="region of interest" description="Disordered" evidence="3">
    <location>
        <begin position="356"/>
        <end position="390"/>
    </location>
</feature>
<accession>A0A813M195</accession>
<feature type="domain" description="ODAD1 central coiled coil region" evidence="4">
    <location>
        <begin position="148"/>
        <end position="410"/>
    </location>
</feature>
<reference evidence="5" key="1">
    <citation type="submission" date="2021-02" db="EMBL/GenBank/DDBJ databases">
        <authorList>
            <person name="Nowell W R."/>
        </authorList>
    </citation>
    <scope>NUCLEOTIDE SEQUENCE</scope>
    <source>
        <strain evidence="5">Ploen Becks lab</strain>
    </source>
</reference>
<keyword evidence="1 2" id="KW-0175">Coiled coil</keyword>
<dbReference type="PANTHER" id="PTHR46518">
    <property type="entry name" value="COILED-COIL DOMAIN-CONTAINING PROTEIN 151"/>
    <property type="match status" value="1"/>
</dbReference>
<dbReference type="GO" id="GO:0097542">
    <property type="term" value="C:ciliary tip"/>
    <property type="evidence" value="ECO:0007669"/>
    <property type="project" value="TreeGrafter"/>
</dbReference>
<organism evidence="5 6">
    <name type="scientific">Brachionus calyciflorus</name>
    <dbReference type="NCBI Taxonomy" id="104777"/>
    <lineage>
        <taxon>Eukaryota</taxon>
        <taxon>Metazoa</taxon>
        <taxon>Spiralia</taxon>
        <taxon>Gnathifera</taxon>
        <taxon>Rotifera</taxon>
        <taxon>Eurotatoria</taxon>
        <taxon>Monogononta</taxon>
        <taxon>Pseudotrocha</taxon>
        <taxon>Ploima</taxon>
        <taxon>Brachionidae</taxon>
        <taxon>Brachionus</taxon>
    </lineage>
</organism>
<dbReference type="GO" id="GO:0036158">
    <property type="term" value="P:outer dynein arm assembly"/>
    <property type="evidence" value="ECO:0007669"/>
    <property type="project" value="InterPro"/>
</dbReference>
<evidence type="ECO:0000313" key="5">
    <source>
        <dbReference type="EMBL" id="CAF0704344.1"/>
    </source>
</evidence>
<feature type="coiled-coil region" evidence="2">
    <location>
        <begin position="115"/>
        <end position="211"/>
    </location>
</feature>
<dbReference type="Proteomes" id="UP000663879">
    <property type="component" value="Unassembled WGS sequence"/>
</dbReference>
<dbReference type="PANTHER" id="PTHR46518:SF1">
    <property type="entry name" value="OUTER DYNEIN ARM-DOCKING COMPLEX SUBUNIT 3"/>
    <property type="match status" value="1"/>
</dbReference>
<dbReference type="OrthoDB" id="10255247at2759"/>
<evidence type="ECO:0000256" key="2">
    <source>
        <dbReference type="SAM" id="Coils"/>
    </source>
</evidence>
<protein>
    <recommendedName>
        <fullName evidence="4">ODAD1 central coiled coil region domain-containing protein</fullName>
    </recommendedName>
</protein>
<evidence type="ECO:0000256" key="1">
    <source>
        <dbReference type="ARBA" id="ARBA00023054"/>
    </source>
</evidence>
<gene>
    <name evidence="5" type="ORF">OXX778_LOCUS143</name>
</gene>
<sequence length="538" mass="62516">MEKGSISEKIEELKQKLALLDGDRKAFTENAEWTIKKNHEKVEQLRKENKDLRHKLKDLIEGDEKVLNSAFSGRQTERAALKNKTGEAAITIVDQKHSEFIKRLNVIKHENASKLKHLEELQTRYNQMIKDADEAVKTDAGESETAVRLRLLENRLNKAELKCNEALTIQRTYNQIKSHLLQESLSYSNKLDDLEKQIERSNEELKKLKVINKDASFAKENASNEFSKFEDKVYKERKQREIYLESMKKEAEQKKLQAERIDRRLLQRPSTPPEDITKEMTEADREKISSYEEAFEKIKEETGVNSMSEVVERYKGQGEKTARLENDKVDALEKIAKLKDEKENLVKKFEEMKYSGEQKMSEGQRTIEEQEDKLQKEENRRDNARAKMEQSKRLLVQVKSDIEHLANKVHHLKATKSHVASTVISPKSDEFVLDLLSVTEEKLIKLYEDLEAQGMNETKQQMKEDGFYFANALDAKLPPHNTRIVIPNKSGDRAFEDEDGSGDEGTEDFRGYRDQIKQASKQIVESKTKRNQIKKNKK</sequence>
<dbReference type="InterPro" id="IPR049258">
    <property type="entry name" value="ODAD1_CC"/>
</dbReference>
<keyword evidence="6" id="KW-1185">Reference proteome</keyword>
<dbReference type="AlphaFoldDB" id="A0A813M195"/>
<evidence type="ECO:0000313" key="6">
    <source>
        <dbReference type="Proteomes" id="UP000663879"/>
    </source>
</evidence>
<name>A0A813M195_9BILA</name>
<proteinExistence type="predicted"/>
<feature type="coiled-coil region" evidence="2">
    <location>
        <begin position="10"/>
        <end position="62"/>
    </location>
</feature>
<dbReference type="GO" id="GO:0035253">
    <property type="term" value="C:ciliary rootlet"/>
    <property type="evidence" value="ECO:0007669"/>
    <property type="project" value="TreeGrafter"/>
</dbReference>
<dbReference type="InterPro" id="IPR033192">
    <property type="entry name" value="ODAD3"/>
</dbReference>
<feature type="compositionally biased region" description="Acidic residues" evidence="3">
    <location>
        <begin position="495"/>
        <end position="506"/>
    </location>
</feature>